<accession>A0A843XUI4</accession>
<protein>
    <recommendedName>
        <fullName evidence="4">Transmembrane protein</fullName>
    </recommendedName>
</protein>
<evidence type="ECO:0000313" key="2">
    <source>
        <dbReference type="EMBL" id="MQM22485.1"/>
    </source>
</evidence>
<keyword evidence="3" id="KW-1185">Reference proteome</keyword>
<name>A0A843XUI4_COLES</name>
<feature type="transmembrane region" description="Helical" evidence="1">
    <location>
        <begin position="36"/>
        <end position="57"/>
    </location>
</feature>
<reference evidence="2" key="1">
    <citation type="submission" date="2017-07" db="EMBL/GenBank/DDBJ databases">
        <title>Taro Niue Genome Assembly and Annotation.</title>
        <authorList>
            <person name="Atibalentja N."/>
            <person name="Keating K."/>
            <person name="Fields C.J."/>
        </authorList>
    </citation>
    <scope>NUCLEOTIDE SEQUENCE</scope>
    <source>
        <strain evidence="2">Niue_2</strain>
        <tissue evidence="2">Leaf</tissue>
    </source>
</reference>
<organism evidence="2 3">
    <name type="scientific">Colocasia esculenta</name>
    <name type="common">Wild taro</name>
    <name type="synonym">Arum esculentum</name>
    <dbReference type="NCBI Taxonomy" id="4460"/>
    <lineage>
        <taxon>Eukaryota</taxon>
        <taxon>Viridiplantae</taxon>
        <taxon>Streptophyta</taxon>
        <taxon>Embryophyta</taxon>
        <taxon>Tracheophyta</taxon>
        <taxon>Spermatophyta</taxon>
        <taxon>Magnoliopsida</taxon>
        <taxon>Liliopsida</taxon>
        <taxon>Araceae</taxon>
        <taxon>Aroideae</taxon>
        <taxon>Colocasieae</taxon>
        <taxon>Colocasia</taxon>
    </lineage>
</organism>
<evidence type="ECO:0000313" key="3">
    <source>
        <dbReference type="Proteomes" id="UP000652761"/>
    </source>
</evidence>
<keyword evidence="1" id="KW-0812">Transmembrane</keyword>
<dbReference type="Proteomes" id="UP000652761">
    <property type="component" value="Unassembled WGS sequence"/>
</dbReference>
<feature type="transmembrane region" description="Helical" evidence="1">
    <location>
        <begin position="77"/>
        <end position="100"/>
    </location>
</feature>
<dbReference type="AlphaFoldDB" id="A0A843XUI4"/>
<dbReference type="EMBL" id="NMUH01013019">
    <property type="protein sequence ID" value="MQM22485.1"/>
    <property type="molecule type" value="Genomic_DNA"/>
</dbReference>
<sequence length="134" mass="14582">MVVPKKGTRALLARPCRVAVRWLAFQQGSSVICRRVLLLLLGAHASSVVVVSLVLWLSSSSACMSVWVEVHHLAARVLVVFPRTILLLSWGAVVCLLPLLSVGCLVWWCSAMAFGAVLRTVATFVAKVPPFELF</sequence>
<comment type="caution">
    <text evidence="2">The sequence shown here is derived from an EMBL/GenBank/DDBJ whole genome shotgun (WGS) entry which is preliminary data.</text>
</comment>
<keyword evidence="1" id="KW-1133">Transmembrane helix</keyword>
<gene>
    <name evidence="2" type="ORF">Taro_055538</name>
</gene>
<keyword evidence="1" id="KW-0472">Membrane</keyword>
<evidence type="ECO:0008006" key="4">
    <source>
        <dbReference type="Google" id="ProtNLM"/>
    </source>
</evidence>
<proteinExistence type="predicted"/>
<evidence type="ECO:0000256" key="1">
    <source>
        <dbReference type="SAM" id="Phobius"/>
    </source>
</evidence>